<dbReference type="PANTHER" id="PTHR34501">
    <property type="entry name" value="PROTEIN YDDL-RELATED"/>
    <property type="match status" value="1"/>
</dbReference>
<keyword evidence="7" id="KW-0406">Ion transport</keyword>
<keyword evidence="8" id="KW-0626">Porin</keyword>
<keyword evidence="5" id="KW-0812">Transmembrane</keyword>
<dbReference type="InterPro" id="IPR033900">
    <property type="entry name" value="Gram_neg_porin_domain"/>
</dbReference>
<evidence type="ECO:0000256" key="10">
    <source>
        <dbReference type="ARBA" id="ARBA00023237"/>
    </source>
</evidence>
<proteinExistence type="predicted"/>
<evidence type="ECO:0000256" key="7">
    <source>
        <dbReference type="ARBA" id="ARBA00023065"/>
    </source>
</evidence>
<dbReference type="InterPro" id="IPR002299">
    <property type="entry name" value="Porin_Neis"/>
</dbReference>
<comment type="caution">
    <text evidence="13">The sequence shown here is derived from an EMBL/GenBank/DDBJ whole genome shotgun (WGS) entry which is preliminary data.</text>
</comment>
<dbReference type="EMBL" id="RBZU01000013">
    <property type="protein sequence ID" value="RKP47143.1"/>
    <property type="molecule type" value="Genomic_DNA"/>
</dbReference>
<evidence type="ECO:0000256" key="6">
    <source>
        <dbReference type="ARBA" id="ARBA00022729"/>
    </source>
</evidence>
<evidence type="ECO:0000256" key="2">
    <source>
        <dbReference type="ARBA" id="ARBA00011233"/>
    </source>
</evidence>
<dbReference type="Gene3D" id="2.40.160.10">
    <property type="entry name" value="Porin"/>
    <property type="match status" value="1"/>
</dbReference>
<evidence type="ECO:0000256" key="4">
    <source>
        <dbReference type="ARBA" id="ARBA00022452"/>
    </source>
</evidence>
<evidence type="ECO:0000256" key="9">
    <source>
        <dbReference type="ARBA" id="ARBA00023136"/>
    </source>
</evidence>
<sequence>MRKVSQGVVSATLAFVAGSAVAADSSVTLYGVADTYLQYLDNGGTHAFSEKSGGSTGSMFGLKGVEDLGGGLAVKYDLEGGINLNNGTLYADTTALFYRQSWVGLTDTHLGSVTVGRQYEPSFFITYPTDPFYLNENLSLVAADILAVDRATLSTQYDSGRASNSVLYQSPNLAGLRLYAMYALSATVTQPVPATTGNQLNLGASYTGGDFYIGIAYVNQHPGVETVAGLPTTLDLVQTQHFIGALSYRIGLVDLQFNYSYVRPDTAPEGSLAARLGTAHAYDTIQLGATIQASAADTIEIAASERDVRGIHDNAPAVELGVDHALSKRTSVYTRLGYIKNNGSATISWPGISVDTPQATQVLAVVGVTHAF</sequence>
<organism evidence="13 14">
    <name type="scientific">Pararobbsia silviterrae</name>
    <dbReference type="NCBI Taxonomy" id="1792498"/>
    <lineage>
        <taxon>Bacteria</taxon>
        <taxon>Pseudomonadati</taxon>
        <taxon>Pseudomonadota</taxon>
        <taxon>Betaproteobacteria</taxon>
        <taxon>Burkholderiales</taxon>
        <taxon>Burkholderiaceae</taxon>
        <taxon>Pararobbsia</taxon>
    </lineage>
</organism>
<dbReference type="Pfam" id="PF13609">
    <property type="entry name" value="Porin_4"/>
    <property type="match status" value="1"/>
</dbReference>
<dbReference type="Proteomes" id="UP000270342">
    <property type="component" value="Unassembled WGS sequence"/>
</dbReference>
<dbReference type="PRINTS" id="PR00184">
    <property type="entry name" value="NEISSPPORIN"/>
</dbReference>
<evidence type="ECO:0000313" key="14">
    <source>
        <dbReference type="Proteomes" id="UP000270342"/>
    </source>
</evidence>
<dbReference type="CDD" id="cd00342">
    <property type="entry name" value="gram_neg_porins"/>
    <property type="match status" value="1"/>
</dbReference>
<accession>A0A494XHX3</accession>
<comment type="subcellular location">
    <subcellularLocation>
        <location evidence="1">Cell outer membrane</location>
        <topology evidence="1">Multi-pass membrane protein</topology>
    </subcellularLocation>
</comment>
<evidence type="ECO:0000256" key="8">
    <source>
        <dbReference type="ARBA" id="ARBA00023114"/>
    </source>
</evidence>
<dbReference type="SUPFAM" id="SSF56935">
    <property type="entry name" value="Porins"/>
    <property type="match status" value="1"/>
</dbReference>
<name>A0A494XHX3_9BURK</name>
<dbReference type="OrthoDB" id="8982743at2"/>
<dbReference type="GO" id="GO:0015288">
    <property type="term" value="F:porin activity"/>
    <property type="evidence" value="ECO:0007669"/>
    <property type="project" value="UniProtKB-KW"/>
</dbReference>
<feature type="domain" description="Porin" evidence="12">
    <location>
        <begin position="11"/>
        <end position="343"/>
    </location>
</feature>
<dbReference type="PANTHER" id="PTHR34501:SF9">
    <property type="entry name" value="MAJOR OUTER MEMBRANE PROTEIN P.IA"/>
    <property type="match status" value="1"/>
</dbReference>
<dbReference type="InterPro" id="IPR023614">
    <property type="entry name" value="Porin_dom_sf"/>
</dbReference>
<dbReference type="RefSeq" id="WP_121089997.1">
    <property type="nucleotide sequence ID" value="NZ_RBZU01000013.1"/>
</dbReference>
<feature type="signal peptide" evidence="11">
    <location>
        <begin position="1"/>
        <end position="22"/>
    </location>
</feature>
<dbReference type="GO" id="GO:0046930">
    <property type="term" value="C:pore complex"/>
    <property type="evidence" value="ECO:0007669"/>
    <property type="project" value="UniProtKB-KW"/>
</dbReference>
<evidence type="ECO:0000256" key="11">
    <source>
        <dbReference type="SAM" id="SignalP"/>
    </source>
</evidence>
<feature type="chain" id="PRO_5019746102" evidence="11">
    <location>
        <begin position="23"/>
        <end position="372"/>
    </location>
</feature>
<evidence type="ECO:0000259" key="12">
    <source>
        <dbReference type="Pfam" id="PF13609"/>
    </source>
</evidence>
<gene>
    <name evidence="13" type="ORF">D7S86_23670</name>
</gene>
<comment type="subunit">
    <text evidence="2">Homotrimer.</text>
</comment>
<keyword evidence="10" id="KW-0998">Cell outer membrane</keyword>
<keyword evidence="6 11" id="KW-0732">Signal</keyword>
<keyword evidence="4" id="KW-1134">Transmembrane beta strand</keyword>
<dbReference type="AlphaFoldDB" id="A0A494XHX3"/>
<evidence type="ECO:0000313" key="13">
    <source>
        <dbReference type="EMBL" id="RKP47143.1"/>
    </source>
</evidence>
<evidence type="ECO:0000256" key="1">
    <source>
        <dbReference type="ARBA" id="ARBA00004571"/>
    </source>
</evidence>
<keyword evidence="9" id="KW-0472">Membrane</keyword>
<dbReference type="GO" id="GO:0006811">
    <property type="term" value="P:monoatomic ion transport"/>
    <property type="evidence" value="ECO:0007669"/>
    <property type="project" value="UniProtKB-KW"/>
</dbReference>
<dbReference type="InterPro" id="IPR050298">
    <property type="entry name" value="Gram-neg_bact_OMP"/>
</dbReference>
<dbReference type="GO" id="GO:0009279">
    <property type="term" value="C:cell outer membrane"/>
    <property type="evidence" value="ECO:0007669"/>
    <property type="project" value="UniProtKB-SubCell"/>
</dbReference>
<protein>
    <submittedName>
        <fullName evidence="13">Porin</fullName>
    </submittedName>
</protein>
<evidence type="ECO:0000256" key="3">
    <source>
        <dbReference type="ARBA" id="ARBA00022448"/>
    </source>
</evidence>
<keyword evidence="14" id="KW-1185">Reference proteome</keyword>
<keyword evidence="3" id="KW-0813">Transport</keyword>
<evidence type="ECO:0000256" key="5">
    <source>
        <dbReference type="ARBA" id="ARBA00022692"/>
    </source>
</evidence>
<reference evidence="13 14" key="1">
    <citation type="submission" date="2018-10" db="EMBL/GenBank/DDBJ databases">
        <title>Robbsia sp. DHC34, isolated from soil.</title>
        <authorList>
            <person name="Gao Z.-H."/>
            <person name="Qiu L.-H."/>
        </authorList>
    </citation>
    <scope>NUCLEOTIDE SEQUENCE [LARGE SCALE GENOMIC DNA]</scope>
    <source>
        <strain evidence="13 14">DHC34</strain>
    </source>
</reference>